<reference evidence="2 3" key="1">
    <citation type="submission" date="2019-01" db="EMBL/GenBank/DDBJ databases">
        <title>A draft genome assembly of the solar-powered sea slug Elysia chlorotica.</title>
        <authorList>
            <person name="Cai H."/>
            <person name="Li Q."/>
            <person name="Fang X."/>
            <person name="Li J."/>
            <person name="Curtis N.E."/>
            <person name="Altenburger A."/>
            <person name="Shibata T."/>
            <person name="Feng M."/>
            <person name="Maeda T."/>
            <person name="Schwartz J.A."/>
            <person name="Shigenobu S."/>
            <person name="Lundholm N."/>
            <person name="Nishiyama T."/>
            <person name="Yang H."/>
            <person name="Hasebe M."/>
            <person name="Li S."/>
            <person name="Pierce S.K."/>
            <person name="Wang J."/>
        </authorList>
    </citation>
    <scope>NUCLEOTIDE SEQUENCE [LARGE SCALE GENOMIC DNA]</scope>
    <source>
        <strain evidence="2">EC2010</strain>
        <tissue evidence="2">Whole organism of an adult</tissue>
    </source>
</reference>
<organism evidence="2 3">
    <name type="scientific">Elysia chlorotica</name>
    <name type="common">Eastern emerald elysia</name>
    <name type="synonym">Sea slug</name>
    <dbReference type="NCBI Taxonomy" id="188477"/>
    <lineage>
        <taxon>Eukaryota</taxon>
        <taxon>Metazoa</taxon>
        <taxon>Spiralia</taxon>
        <taxon>Lophotrochozoa</taxon>
        <taxon>Mollusca</taxon>
        <taxon>Gastropoda</taxon>
        <taxon>Heterobranchia</taxon>
        <taxon>Euthyneura</taxon>
        <taxon>Panpulmonata</taxon>
        <taxon>Sacoglossa</taxon>
        <taxon>Placobranchoidea</taxon>
        <taxon>Plakobranchidae</taxon>
        <taxon>Elysia</taxon>
    </lineage>
</organism>
<dbReference type="EMBL" id="RQTK01000023">
    <property type="protein sequence ID" value="RUS90883.1"/>
    <property type="molecule type" value="Genomic_DNA"/>
</dbReference>
<dbReference type="Proteomes" id="UP000271974">
    <property type="component" value="Unassembled WGS sequence"/>
</dbReference>
<proteinExistence type="predicted"/>
<keyword evidence="1" id="KW-0732">Signal</keyword>
<evidence type="ECO:0000256" key="1">
    <source>
        <dbReference type="SAM" id="SignalP"/>
    </source>
</evidence>
<evidence type="ECO:0008006" key="4">
    <source>
        <dbReference type="Google" id="ProtNLM"/>
    </source>
</evidence>
<sequence length="99" mass="11363">MFSALLYSLWVLNLKLLLKFPFHNTICPFVFLRRKCLGQFSPLNSEQNPRYMLGRQYGPRKPGILKCCSLMMSLSTCNALKRLKLLQLINAGSKRLGVL</sequence>
<comment type="caution">
    <text evidence="2">The sequence shown here is derived from an EMBL/GenBank/DDBJ whole genome shotgun (WGS) entry which is preliminary data.</text>
</comment>
<keyword evidence="3" id="KW-1185">Reference proteome</keyword>
<evidence type="ECO:0000313" key="3">
    <source>
        <dbReference type="Proteomes" id="UP000271974"/>
    </source>
</evidence>
<feature type="signal peptide" evidence="1">
    <location>
        <begin position="1"/>
        <end position="19"/>
    </location>
</feature>
<evidence type="ECO:0000313" key="2">
    <source>
        <dbReference type="EMBL" id="RUS90883.1"/>
    </source>
</evidence>
<protein>
    <recommendedName>
        <fullName evidence="4">Secreted protein</fullName>
    </recommendedName>
</protein>
<dbReference type="AlphaFoldDB" id="A0A3S1CF03"/>
<gene>
    <name evidence="2" type="ORF">EGW08_001390</name>
</gene>
<name>A0A3S1CF03_ELYCH</name>
<accession>A0A3S1CF03</accession>
<feature type="chain" id="PRO_5018557639" description="Secreted protein" evidence="1">
    <location>
        <begin position="20"/>
        <end position="99"/>
    </location>
</feature>